<comment type="caution">
    <text evidence="3">The sequence shown here is derived from an EMBL/GenBank/DDBJ whole genome shotgun (WGS) entry which is preliminary data.</text>
</comment>
<dbReference type="EMBL" id="JACHYB010000001">
    <property type="protein sequence ID" value="MBB3186035.1"/>
    <property type="molecule type" value="Genomic_DNA"/>
</dbReference>
<evidence type="ECO:0000313" key="3">
    <source>
        <dbReference type="EMBL" id="MBB3186035.1"/>
    </source>
</evidence>
<evidence type="ECO:0000256" key="1">
    <source>
        <dbReference type="SAM" id="Coils"/>
    </source>
</evidence>
<keyword evidence="1" id="KW-0175">Coiled coil</keyword>
<dbReference type="InterPro" id="IPR019734">
    <property type="entry name" value="TPR_rpt"/>
</dbReference>
<organism evidence="3 4">
    <name type="scientific">Microbacter margulisiae</name>
    <dbReference type="NCBI Taxonomy" id="1350067"/>
    <lineage>
        <taxon>Bacteria</taxon>
        <taxon>Pseudomonadati</taxon>
        <taxon>Bacteroidota</taxon>
        <taxon>Bacteroidia</taxon>
        <taxon>Bacteroidales</taxon>
        <taxon>Porphyromonadaceae</taxon>
        <taxon>Microbacter</taxon>
    </lineage>
</organism>
<accession>A0A7W5H0T7</accession>
<proteinExistence type="predicted"/>
<feature type="coiled-coil region" evidence="1">
    <location>
        <begin position="125"/>
        <end position="152"/>
    </location>
</feature>
<gene>
    <name evidence="3" type="ORF">FHX64_000198</name>
</gene>
<keyword evidence="2" id="KW-0472">Membrane</keyword>
<dbReference type="SMART" id="SM00028">
    <property type="entry name" value="TPR"/>
    <property type="match status" value="5"/>
</dbReference>
<sequence length="447" mass="51638">MSMRMRMKSGMKRVELIRVLAMTMLILLLAGCYHTSKHDAQVLAISEQVIEAHPDSAFQLLKSIQRPASLKHKDYALYALLYTKAMDKLRLPASSDSLIRIAVGYYSSVHAPGRLAQSYLYLSRINRQDGDNKDAADNLMKAEEEANKTKGNFWLLGLINTDKANIYYDQDQLDSALLANKRAYILFQTIHDSHNMAITLINIGKCYTHKYQNDSALYYYKLAQQQAQGVKDTVILSTILRLEGFQLYKMHRYDQALSYLRQSLKTSSDLYNAGKFLNIGMVYIAMHNYELAHFYFLQSLVNSSDLSVRSASYQQLLQLAIKEQNIIEVNHYAELYVDINDSIYQKALATSLAGIEKRYNYERIAGINKSLIIKQQYIYIWLLFSFLIIAVGTLLFFYYRNQEKKVINKLMQQQLEFQQAKIDKLELLQRIAHLRFIPKNNLEQTGA</sequence>
<dbReference type="RefSeq" id="WP_183411962.1">
    <property type="nucleotide sequence ID" value="NZ_JACHYB010000001.1"/>
</dbReference>
<dbReference type="SUPFAM" id="SSF48452">
    <property type="entry name" value="TPR-like"/>
    <property type="match status" value="1"/>
</dbReference>
<dbReference type="AlphaFoldDB" id="A0A7W5H0T7"/>
<keyword evidence="4" id="KW-1185">Reference proteome</keyword>
<protein>
    <submittedName>
        <fullName evidence="3">Tetratricopeptide (TPR) repeat protein</fullName>
    </submittedName>
</protein>
<dbReference type="Gene3D" id="1.25.40.10">
    <property type="entry name" value="Tetratricopeptide repeat domain"/>
    <property type="match status" value="1"/>
</dbReference>
<keyword evidence="2" id="KW-0812">Transmembrane</keyword>
<evidence type="ECO:0000313" key="4">
    <source>
        <dbReference type="Proteomes" id="UP000544222"/>
    </source>
</evidence>
<evidence type="ECO:0000256" key="2">
    <source>
        <dbReference type="SAM" id="Phobius"/>
    </source>
</evidence>
<dbReference type="PROSITE" id="PS51257">
    <property type="entry name" value="PROKAR_LIPOPROTEIN"/>
    <property type="match status" value="1"/>
</dbReference>
<keyword evidence="2" id="KW-1133">Transmembrane helix</keyword>
<dbReference type="InterPro" id="IPR011990">
    <property type="entry name" value="TPR-like_helical_dom_sf"/>
</dbReference>
<reference evidence="3 4" key="1">
    <citation type="submission" date="2020-08" db="EMBL/GenBank/DDBJ databases">
        <title>Genomic Encyclopedia of Type Strains, Phase IV (KMG-IV): sequencing the most valuable type-strain genomes for metagenomic binning, comparative biology and taxonomic classification.</title>
        <authorList>
            <person name="Goeker M."/>
        </authorList>
    </citation>
    <scope>NUCLEOTIDE SEQUENCE [LARGE SCALE GENOMIC DNA]</scope>
    <source>
        <strain evidence="3 4">DSM 27471</strain>
    </source>
</reference>
<feature type="transmembrane region" description="Helical" evidence="2">
    <location>
        <begin position="378"/>
        <end position="399"/>
    </location>
</feature>
<name>A0A7W5H0T7_9PORP</name>
<dbReference type="Proteomes" id="UP000544222">
    <property type="component" value="Unassembled WGS sequence"/>
</dbReference>